<name>A0A370GA83_9BACI</name>
<dbReference type="Pfam" id="PF03781">
    <property type="entry name" value="FGE-sulfatase"/>
    <property type="match status" value="2"/>
</dbReference>
<evidence type="ECO:0000313" key="3">
    <source>
        <dbReference type="Proteomes" id="UP000255326"/>
    </source>
</evidence>
<sequence>MSLQSSLNHKLGSKYHNIRSFTEKITAPLETEDYVVQAGPDVRPPKWHLLHTTRFFEKNILMEYVPRYSPYNEHFSSLFTHERGHSGQLGASFSRPTVKEVISYRHHVDEHMMKLIEKLNPDDHRDINRLIEMGLQNEQKHQEQLLADIKYLFSTNPLAPSYMKEPEDFSESIPFQEPSMIEMEGGLVEFGFAGEGDAHEYEGVRQKVWLNPYSLSSHPVLNAEYMQFIEDGGYERPELWLADGWELVQREGWNAPLYWRGNGGDWQLYTMSGERKLEKYEPVCHISYFEADAYARWKGMRLPTEAEWENAFELVQREGNFAEKGLYHPSWKDVSMQGPFNKAFGDVWEWTSSLYATRPKATHAAGLSMQEQPYSRSNQFVLKGGSCATPSSFIRPSSRLVSEPAKRVQFSGFRLAKDL</sequence>
<gene>
    <name evidence="2" type="ORF">DFR59_1122</name>
</gene>
<dbReference type="InterPro" id="IPR017806">
    <property type="entry name" value="EgtB"/>
</dbReference>
<accession>A0A370GA83</accession>
<reference evidence="2 3" key="1">
    <citation type="submission" date="2018-07" db="EMBL/GenBank/DDBJ databases">
        <title>Genomic Encyclopedia of Type Strains, Phase IV (KMG-IV): sequencing the most valuable type-strain genomes for metagenomic binning, comparative biology and taxonomic classification.</title>
        <authorList>
            <person name="Goeker M."/>
        </authorList>
    </citation>
    <scope>NUCLEOTIDE SEQUENCE [LARGE SCALE GENOMIC DNA]</scope>
    <source>
        <strain evidence="2 3">DSM 25281</strain>
    </source>
</reference>
<feature type="domain" description="Sulfatase-modifying factor enzyme-like" evidence="1">
    <location>
        <begin position="344"/>
        <end position="417"/>
    </location>
</feature>
<dbReference type="OrthoDB" id="9768004at2"/>
<protein>
    <submittedName>
        <fullName evidence="2">Ergothioneine biosynthesis protein EgtB</fullName>
    </submittedName>
</protein>
<dbReference type="EMBL" id="QQAY01000012">
    <property type="protein sequence ID" value="RDI40086.1"/>
    <property type="molecule type" value="Genomic_DNA"/>
</dbReference>
<organism evidence="2 3">
    <name type="scientific">Falsibacillus pallidus</name>
    <dbReference type="NCBI Taxonomy" id="493781"/>
    <lineage>
        <taxon>Bacteria</taxon>
        <taxon>Bacillati</taxon>
        <taxon>Bacillota</taxon>
        <taxon>Bacilli</taxon>
        <taxon>Bacillales</taxon>
        <taxon>Bacillaceae</taxon>
        <taxon>Falsibacillus</taxon>
    </lineage>
</organism>
<dbReference type="InterPro" id="IPR051043">
    <property type="entry name" value="Sulfatase_Mod_Factor_Kinase"/>
</dbReference>
<dbReference type="InterPro" id="IPR016187">
    <property type="entry name" value="CTDL_fold"/>
</dbReference>
<dbReference type="InterPro" id="IPR005532">
    <property type="entry name" value="SUMF_dom"/>
</dbReference>
<evidence type="ECO:0000259" key="1">
    <source>
        <dbReference type="Pfam" id="PF03781"/>
    </source>
</evidence>
<keyword evidence="3" id="KW-1185">Reference proteome</keyword>
<dbReference type="RefSeq" id="WP_114746482.1">
    <property type="nucleotide sequence ID" value="NZ_QQAY01000012.1"/>
</dbReference>
<dbReference type="PANTHER" id="PTHR23150">
    <property type="entry name" value="SULFATASE MODIFYING FACTOR 1, 2"/>
    <property type="match status" value="1"/>
</dbReference>
<proteinExistence type="predicted"/>
<dbReference type="GO" id="GO:0052699">
    <property type="term" value="P:ergothioneine biosynthetic process"/>
    <property type="evidence" value="ECO:0007669"/>
    <property type="project" value="InterPro"/>
</dbReference>
<dbReference type="InterPro" id="IPR042095">
    <property type="entry name" value="SUMF_sf"/>
</dbReference>
<feature type="domain" description="Sulfatase-modifying factor enzyme-like" evidence="1">
    <location>
        <begin position="177"/>
        <end position="314"/>
    </location>
</feature>
<dbReference type="SUPFAM" id="SSF56436">
    <property type="entry name" value="C-type lectin-like"/>
    <property type="match status" value="1"/>
</dbReference>
<dbReference type="Gene3D" id="3.90.1580.10">
    <property type="entry name" value="paralog of FGE (formylglycine-generating enzyme)"/>
    <property type="match status" value="2"/>
</dbReference>
<dbReference type="NCBIfam" id="TIGR03440">
    <property type="entry name" value="egtB_TIGR03440"/>
    <property type="match status" value="1"/>
</dbReference>
<dbReference type="AlphaFoldDB" id="A0A370GA83"/>
<dbReference type="Proteomes" id="UP000255326">
    <property type="component" value="Unassembled WGS sequence"/>
</dbReference>
<comment type="caution">
    <text evidence="2">The sequence shown here is derived from an EMBL/GenBank/DDBJ whole genome shotgun (WGS) entry which is preliminary data.</text>
</comment>
<evidence type="ECO:0000313" key="2">
    <source>
        <dbReference type="EMBL" id="RDI40086.1"/>
    </source>
</evidence>
<dbReference type="PANTHER" id="PTHR23150:SF36">
    <property type="entry name" value="HERCYNINE OXYGENASE"/>
    <property type="match status" value="1"/>
</dbReference>